<keyword evidence="2" id="KW-1185">Reference proteome</keyword>
<evidence type="ECO:0000313" key="1">
    <source>
        <dbReference type="EMBL" id="TNN32189.1"/>
    </source>
</evidence>
<dbReference type="EMBL" id="SRLO01002855">
    <property type="protein sequence ID" value="TNN32189.1"/>
    <property type="molecule type" value="Genomic_DNA"/>
</dbReference>
<name>A0A4Z2ETS0_9TELE</name>
<evidence type="ECO:0000313" key="2">
    <source>
        <dbReference type="Proteomes" id="UP000314294"/>
    </source>
</evidence>
<protein>
    <submittedName>
        <fullName evidence="1">Uncharacterized protein</fullName>
    </submittedName>
</protein>
<comment type="caution">
    <text evidence="1">The sequence shown here is derived from an EMBL/GenBank/DDBJ whole genome shotgun (WGS) entry which is preliminary data.</text>
</comment>
<dbReference type="AlphaFoldDB" id="A0A4Z2ETS0"/>
<sequence>MWTGSTGTPCGLVLLGHRVDWFYWDTMWTSSTGTETPCGLVLLGHRVDWFYWDSDTVWTGSTGTPCGLVLLGQRHHVDWFHWDSDTVRTGLKFAYILDIRTVASAALGARSPSAWQTPVLLRSKLCIRTRPLRKGESGVTTWSRTAGLNVTHKQIQSLHGTAHTPLMATRPDGGSRVLPGSRCLLWTPPCLSPMCVCVCVCVCVCAYTCLPVRVPVHVHCSNDLHAVNLNQCVGELRSPSQ</sequence>
<dbReference type="Proteomes" id="UP000314294">
    <property type="component" value="Unassembled WGS sequence"/>
</dbReference>
<gene>
    <name evidence="1" type="ORF">EYF80_057652</name>
</gene>
<accession>A0A4Z2ETS0</accession>
<reference evidence="1 2" key="1">
    <citation type="submission" date="2019-03" db="EMBL/GenBank/DDBJ databases">
        <title>First draft genome of Liparis tanakae, snailfish: a comprehensive survey of snailfish specific genes.</title>
        <authorList>
            <person name="Kim W."/>
            <person name="Song I."/>
            <person name="Jeong J.-H."/>
            <person name="Kim D."/>
            <person name="Kim S."/>
            <person name="Ryu S."/>
            <person name="Song J.Y."/>
            <person name="Lee S.K."/>
        </authorList>
    </citation>
    <scope>NUCLEOTIDE SEQUENCE [LARGE SCALE GENOMIC DNA]</scope>
    <source>
        <tissue evidence="1">Muscle</tissue>
    </source>
</reference>
<organism evidence="1 2">
    <name type="scientific">Liparis tanakae</name>
    <name type="common">Tanaka's snailfish</name>
    <dbReference type="NCBI Taxonomy" id="230148"/>
    <lineage>
        <taxon>Eukaryota</taxon>
        <taxon>Metazoa</taxon>
        <taxon>Chordata</taxon>
        <taxon>Craniata</taxon>
        <taxon>Vertebrata</taxon>
        <taxon>Euteleostomi</taxon>
        <taxon>Actinopterygii</taxon>
        <taxon>Neopterygii</taxon>
        <taxon>Teleostei</taxon>
        <taxon>Neoteleostei</taxon>
        <taxon>Acanthomorphata</taxon>
        <taxon>Eupercaria</taxon>
        <taxon>Perciformes</taxon>
        <taxon>Cottioidei</taxon>
        <taxon>Cottales</taxon>
        <taxon>Liparidae</taxon>
        <taxon>Liparis</taxon>
    </lineage>
</organism>
<proteinExistence type="predicted"/>